<protein>
    <recommendedName>
        <fullName evidence="2">carbonic anhydrase</fullName>
        <ecNumber evidence="2">4.2.1.1</ecNumber>
    </recommendedName>
</protein>
<dbReference type="EMBL" id="CSWP01000009">
    <property type="protein sequence ID" value="CPV65904.1"/>
    <property type="molecule type" value="Genomic_DNA"/>
</dbReference>
<evidence type="ECO:0000256" key="7">
    <source>
        <dbReference type="ARBA" id="ARBA00048348"/>
    </source>
</evidence>
<evidence type="ECO:0000256" key="5">
    <source>
        <dbReference type="ARBA" id="ARBA00023239"/>
    </source>
</evidence>
<keyword evidence="5 9" id="KW-0456">Lyase</keyword>
<dbReference type="EC" id="4.2.1.1" evidence="2"/>
<evidence type="ECO:0000256" key="8">
    <source>
        <dbReference type="PIRSR" id="PIRSR601765-1"/>
    </source>
</evidence>
<proteinExistence type="inferred from homology"/>
<feature type="binding site" evidence="8">
    <location>
        <position position="90"/>
    </location>
    <ligand>
        <name>Zn(2+)</name>
        <dbReference type="ChEBI" id="CHEBI:29105"/>
    </ligand>
</feature>
<evidence type="ECO:0000256" key="6">
    <source>
        <dbReference type="ARBA" id="ARBA00024993"/>
    </source>
</evidence>
<dbReference type="AlphaFoldDB" id="A0A0U0ZQS2"/>
<dbReference type="Proteomes" id="UP000045782">
    <property type="component" value="Unassembled WGS sequence"/>
</dbReference>
<dbReference type="Pfam" id="PF00484">
    <property type="entry name" value="Pro_CA"/>
    <property type="match status" value="1"/>
</dbReference>
<dbReference type="InterPro" id="IPR036874">
    <property type="entry name" value="Carbonic_anhydrase_sf"/>
</dbReference>
<dbReference type="GO" id="GO:0004089">
    <property type="term" value="F:carbonate dehydratase activity"/>
    <property type="evidence" value="ECO:0007669"/>
    <property type="project" value="UniProtKB-EC"/>
</dbReference>
<dbReference type="InterPro" id="IPR001765">
    <property type="entry name" value="Carbonic_anhydrase"/>
</dbReference>
<sequence>MPPVCCVLLPDWGTFMNSFLATDTTAYPDALYLTCSDWPVGPPAGGCAPLYTVRNAGNLVPTDPAEGSVDAALDFALNHLHVRSVVVCGHSGCGAMGALLSEPIDAPTSAVGRWLDNARDTLAAYHEHHLARVGAAASGFNQVDQLAVVNVAIQSQRLVRHPLLAAAAHSGRLRVAGTFYSLGAQLLYEVTATGLPAPGAR</sequence>
<evidence type="ECO:0000256" key="4">
    <source>
        <dbReference type="ARBA" id="ARBA00022833"/>
    </source>
</evidence>
<comment type="cofactor">
    <cofactor evidence="8">
        <name>Zn(2+)</name>
        <dbReference type="ChEBI" id="CHEBI:29105"/>
    </cofactor>
    <text evidence="8">Binds 1 zinc ion per subunit.</text>
</comment>
<keyword evidence="4 8" id="KW-0862">Zinc</keyword>
<name>A0A0U0ZQS2_9MYCO</name>
<dbReference type="RefSeq" id="WP_016893447.1">
    <property type="nucleotide sequence ID" value="NZ_CP014951.1"/>
</dbReference>
<dbReference type="PANTHER" id="PTHR11002:SF76">
    <property type="entry name" value="CARBONIC ANHYDRASE"/>
    <property type="match status" value="1"/>
</dbReference>
<organism evidence="9 10">
    <name type="scientific">Mycobacteroides abscessus</name>
    <dbReference type="NCBI Taxonomy" id="36809"/>
    <lineage>
        <taxon>Bacteria</taxon>
        <taxon>Bacillati</taxon>
        <taxon>Actinomycetota</taxon>
        <taxon>Actinomycetes</taxon>
        <taxon>Mycobacteriales</taxon>
        <taxon>Mycobacteriaceae</taxon>
        <taxon>Mycobacteroides</taxon>
    </lineage>
</organism>
<comment type="similarity">
    <text evidence="1">Belongs to the beta-class carbonic anhydrase family.</text>
</comment>
<dbReference type="SUPFAM" id="SSF53056">
    <property type="entry name" value="beta-carbonic anhydrase, cab"/>
    <property type="match status" value="1"/>
</dbReference>
<feature type="binding site" evidence="8">
    <location>
        <position position="35"/>
    </location>
    <ligand>
        <name>Zn(2+)</name>
        <dbReference type="ChEBI" id="CHEBI:29105"/>
    </ligand>
</feature>
<dbReference type="GO" id="GO:0008270">
    <property type="term" value="F:zinc ion binding"/>
    <property type="evidence" value="ECO:0007669"/>
    <property type="project" value="InterPro"/>
</dbReference>
<gene>
    <name evidence="9" type="primary">cynT_2</name>
    <name evidence="9" type="ORF">ERS075579_03900</name>
</gene>
<evidence type="ECO:0000313" key="9">
    <source>
        <dbReference type="EMBL" id="CPV65904.1"/>
    </source>
</evidence>
<dbReference type="Gene3D" id="3.40.1050.10">
    <property type="entry name" value="Carbonic anhydrase"/>
    <property type="match status" value="1"/>
</dbReference>
<comment type="catalytic activity">
    <reaction evidence="7">
        <text>hydrogencarbonate + H(+) = CO2 + H2O</text>
        <dbReference type="Rhea" id="RHEA:10748"/>
        <dbReference type="ChEBI" id="CHEBI:15377"/>
        <dbReference type="ChEBI" id="CHEBI:15378"/>
        <dbReference type="ChEBI" id="CHEBI:16526"/>
        <dbReference type="ChEBI" id="CHEBI:17544"/>
        <dbReference type="EC" id="4.2.1.1"/>
    </reaction>
</comment>
<evidence type="ECO:0000256" key="1">
    <source>
        <dbReference type="ARBA" id="ARBA00006217"/>
    </source>
</evidence>
<dbReference type="SMART" id="SM00947">
    <property type="entry name" value="Pro_CA"/>
    <property type="match status" value="1"/>
</dbReference>
<accession>A0A0U0ZQS2</accession>
<reference evidence="9 10" key="1">
    <citation type="submission" date="2015-03" db="EMBL/GenBank/DDBJ databases">
        <authorList>
            <person name="Murphy D."/>
        </authorList>
    </citation>
    <scope>NUCLEOTIDE SEQUENCE [LARGE SCALE GENOMIC DNA]</scope>
    <source>
        <strain evidence="9 10">PAP088</strain>
    </source>
</reference>
<keyword evidence="9" id="KW-0812">Transmembrane</keyword>
<evidence type="ECO:0000256" key="2">
    <source>
        <dbReference type="ARBA" id="ARBA00012925"/>
    </source>
</evidence>
<comment type="function">
    <text evidence="6">Catalyzes the reversible hydration of carbon dioxide to form bicarbonate.</text>
</comment>
<keyword evidence="9" id="KW-0472">Membrane</keyword>
<dbReference type="PANTHER" id="PTHR11002">
    <property type="entry name" value="CARBONIC ANHYDRASE"/>
    <property type="match status" value="1"/>
</dbReference>
<evidence type="ECO:0000313" key="10">
    <source>
        <dbReference type="Proteomes" id="UP000045782"/>
    </source>
</evidence>
<evidence type="ECO:0000256" key="3">
    <source>
        <dbReference type="ARBA" id="ARBA00022723"/>
    </source>
</evidence>
<keyword evidence="3 8" id="KW-0479">Metal-binding</keyword>
<feature type="binding site" evidence="8">
    <location>
        <position position="93"/>
    </location>
    <ligand>
        <name>Zn(2+)</name>
        <dbReference type="ChEBI" id="CHEBI:29105"/>
    </ligand>
</feature>
<feature type="binding site" evidence="8">
    <location>
        <position position="37"/>
    </location>
    <ligand>
        <name>Zn(2+)</name>
        <dbReference type="ChEBI" id="CHEBI:29105"/>
    </ligand>
</feature>